<evidence type="ECO:0000256" key="12">
    <source>
        <dbReference type="SAM" id="MobiDB-lite"/>
    </source>
</evidence>
<dbReference type="EMBL" id="CP036455">
    <property type="protein sequence ID" value="QBI55136.1"/>
    <property type="molecule type" value="Genomic_DNA"/>
</dbReference>
<protein>
    <recommendedName>
        <fullName evidence="3 11">Beta-glucosidase</fullName>
        <ecNumber evidence="3 11">3.2.1.21</ecNumber>
    </recommendedName>
</protein>
<dbReference type="KEGG" id="strr:EKD16_16835"/>
<dbReference type="EC" id="3.2.1.21" evidence="3 11"/>
<dbReference type="GO" id="GO:0008422">
    <property type="term" value="F:beta-glucosidase activity"/>
    <property type="evidence" value="ECO:0007669"/>
    <property type="project" value="UniProtKB-EC"/>
</dbReference>
<name>A0A4P6Q389_9ACTN</name>
<dbReference type="InterPro" id="IPR001360">
    <property type="entry name" value="Glyco_hydro_1"/>
</dbReference>
<keyword evidence="6" id="KW-0119">Carbohydrate metabolism</keyword>
<dbReference type="SUPFAM" id="SSF51445">
    <property type="entry name" value="(Trans)glycosidases"/>
    <property type="match status" value="1"/>
</dbReference>
<dbReference type="InterPro" id="IPR033132">
    <property type="entry name" value="GH_1_N_CS"/>
</dbReference>
<dbReference type="InterPro" id="IPR017736">
    <property type="entry name" value="Glyco_hydro_1_beta-glucosidase"/>
</dbReference>
<evidence type="ECO:0000256" key="10">
    <source>
        <dbReference type="PIRSR" id="PIRSR617736-2"/>
    </source>
</evidence>
<dbReference type="PANTHER" id="PTHR10353:SF36">
    <property type="entry name" value="LP05116P"/>
    <property type="match status" value="1"/>
</dbReference>
<evidence type="ECO:0000256" key="8">
    <source>
        <dbReference type="ARBA" id="ARBA00023326"/>
    </source>
</evidence>
<gene>
    <name evidence="13" type="primary">bglA2</name>
    <name evidence="13" type="ORF">EKD16_16835</name>
</gene>
<organism evidence="13 14">
    <name type="scientific">Streptomonospora litoralis</name>
    <dbReference type="NCBI Taxonomy" id="2498135"/>
    <lineage>
        <taxon>Bacteria</taxon>
        <taxon>Bacillati</taxon>
        <taxon>Actinomycetota</taxon>
        <taxon>Actinomycetes</taxon>
        <taxon>Streptosporangiales</taxon>
        <taxon>Nocardiopsidaceae</taxon>
        <taxon>Streptomonospora</taxon>
    </lineage>
</organism>
<evidence type="ECO:0000313" key="14">
    <source>
        <dbReference type="Proteomes" id="UP000292235"/>
    </source>
</evidence>
<feature type="binding site" evidence="10">
    <location>
        <position position="322"/>
    </location>
    <ligand>
        <name>substrate</name>
    </ligand>
</feature>
<dbReference type="InterPro" id="IPR017853">
    <property type="entry name" value="GH"/>
</dbReference>
<feature type="binding site" evidence="10">
    <location>
        <position position="46"/>
    </location>
    <ligand>
        <name>substrate</name>
    </ligand>
</feature>
<sequence length="490" mass="53580">MTQSHVSTVADPTADTNSVTDTAASPEPGVRFPEAFVWGASTASFQIEGATTADGRGPSIWDTFSATPGKVLNGDTGDPAVDHYRRYAEDVDIMQDLGIGAYRFSIAWPRVLPEGGGAVNQAGLDFYDRLLDRLLEAGITPWPTLYHWDLPQALEDRGGWPERDTAYRFAEFAQVLRDAFGDRVRDWTTLNEPWCAAFLGYADGVHAPGRRDPAAALAAAHHLLLGHGLAAAVLREGDTDRKVGLTLNQTTLRPYTTSPADVAVARRADGVRNRVFTGPLFQGRYPADMVDDLAGISDFSFVRDGDLELVSAPLDHLGVNYYTPHWVSATAEGIDPSRVESGGDAGAFVGCDDVVFVSQGLPRTGIGWEIDATGMYEVLVRLAAECPGVPMYVHENGAAFEDEVGPDDRVHDPDRVAYIDAHLRIVHEALKAGVPMHGYFVWSLLDNFEWAWGYSQRFGVVHVDYETQRRRVKDSGRWYSDVVRKGGLPG</sequence>
<keyword evidence="4 11" id="KW-0378">Hydrolase</keyword>
<evidence type="ECO:0000256" key="11">
    <source>
        <dbReference type="RuleBase" id="RU361175"/>
    </source>
</evidence>
<keyword evidence="7 11" id="KW-0326">Glycosidase</keyword>
<feature type="binding site" evidence="10">
    <location>
        <position position="442"/>
    </location>
    <ligand>
        <name>substrate</name>
    </ligand>
</feature>
<comment type="catalytic activity">
    <reaction evidence="1 11">
        <text>Hydrolysis of terminal, non-reducing beta-D-glucosyl residues with release of beta-D-glucose.</text>
        <dbReference type="EC" id="3.2.1.21"/>
    </reaction>
</comment>
<evidence type="ECO:0000256" key="4">
    <source>
        <dbReference type="ARBA" id="ARBA00022801"/>
    </source>
</evidence>
<dbReference type="PANTHER" id="PTHR10353">
    <property type="entry name" value="GLYCOSYL HYDROLASE"/>
    <property type="match status" value="1"/>
</dbReference>
<evidence type="ECO:0000256" key="7">
    <source>
        <dbReference type="ARBA" id="ARBA00023295"/>
    </source>
</evidence>
<dbReference type="PROSITE" id="PS00653">
    <property type="entry name" value="GLYCOSYL_HYDROL_F1_2"/>
    <property type="match status" value="1"/>
</dbReference>
<reference evidence="13 14" key="1">
    <citation type="submission" date="2019-02" db="EMBL/GenBank/DDBJ databases">
        <authorList>
            <person name="Khodamoradi S."/>
            <person name="Hahnke R.L."/>
            <person name="Kaempfer P."/>
            <person name="Schumann P."/>
            <person name="Rohde M."/>
            <person name="Steinert M."/>
            <person name="Luzhetskyy A."/>
            <person name="Wink J."/>
            <person name="Ruckert C."/>
        </authorList>
    </citation>
    <scope>NUCLEOTIDE SEQUENCE [LARGE SCALE GENOMIC DNA]</scope>
    <source>
        <strain evidence="13 14">M2</strain>
    </source>
</reference>
<dbReference type="GO" id="GO:0030245">
    <property type="term" value="P:cellulose catabolic process"/>
    <property type="evidence" value="ECO:0007669"/>
    <property type="project" value="UniProtKB-KW"/>
</dbReference>
<evidence type="ECO:0000256" key="9">
    <source>
        <dbReference type="PIRSR" id="PIRSR617736-1"/>
    </source>
</evidence>
<dbReference type="FunFam" id="3.20.20.80:FF:000004">
    <property type="entry name" value="Beta-glucosidase 6-phospho-beta-glucosidase"/>
    <property type="match status" value="1"/>
</dbReference>
<dbReference type="Gene3D" id="3.20.20.80">
    <property type="entry name" value="Glycosidases"/>
    <property type="match status" value="1"/>
</dbReference>
<dbReference type="NCBIfam" id="TIGR03356">
    <property type="entry name" value="BGL"/>
    <property type="match status" value="1"/>
</dbReference>
<dbReference type="GO" id="GO:0005829">
    <property type="term" value="C:cytosol"/>
    <property type="evidence" value="ECO:0007669"/>
    <property type="project" value="TreeGrafter"/>
</dbReference>
<dbReference type="AlphaFoldDB" id="A0A4P6Q389"/>
<evidence type="ECO:0000256" key="2">
    <source>
        <dbReference type="ARBA" id="ARBA00010838"/>
    </source>
</evidence>
<evidence type="ECO:0000256" key="6">
    <source>
        <dbReference type="ARBA" id="ARBA00023277"/>
    </source>
</evidence>
<feature type="region of interest" description="Disordered" evidence="12">
    <location>
        <begin position="1"/>
        <end position="28"/>
    </location>
</feature>
<evidence type="ECO:0000256" key="3">
    <source>
        <dbReference type="ARBA" id="ARBA00012744"/>
    </source>
</evidence>
<evidence type="ECO:0000256" key="5">
    <source>
        <dbReference type="ARBA" id="ARBA00023001"/>
    </source>
</evidence>
<keyword evidence="5" id="KW-0136">Cellulose degradation</keyword>
<evidence type="ECO:0000313" key="13">
    <source>
        <dbReference type="EMBL" id="QBI55136.1"/>
    </source>
</evidence>
<accession>A0A4P6Q389</accession>
<dbReference type="Proteomes" id="UP000292235">
    <property type="component" value="Chromosome"/>
</dbReference>
<dbReference type="RefSeq" id="WP_242677006.1">
    <property type="nucleotide sequence ID" value="NZ_CP036455.1"/>
</dbReference>
<keyword evidence="14" id="KW-1185">Reference proteome</keyword>
<keyword evidence="8" id="KW-0624">Polysaccharide degradation</keyword>
<feature type="active site" description="Nucleophile" evidence="9">
    <location>
        <position position="395"/>
    </location>
</feature>
<feature type="binding site" evidence="10">
    <location>
        <begin position="449"/>
        <end position="450"/>
    </location>
    <ligand>
        <name>substrate</name>
    </ligand>
</feature>
<dbReference type="PRINTS" id="PR00131">
    <property type="entry name" value="GLHYDRLASE1"/>
</dbReference>
<dbReference type="Pfam" id="PF00232">
    <property type="entry name" value="Glyco_hydro_1"/>
    <property type="match status" value="1"/>
</dbReference>
<feature type="compositionally biased region" description="Polar residues" evidence="12">
    <location>
        <begin position="14"/>
        <end position="23"/>
    </location>
</feature>
<feature type="binding site" evidence="10">
    <location>
        <position position="191"/>
    </location>
    <ligand>
        <name>substrate</name>
    </ligand>
</feature>
<feature type="active site" description="Proton donor" evidence="9">
    <location>
        <position position="192"/>
    </location>
</feature>
<proteinExistence type="inferred from homology"/>
<comment type="similarity">
    <text evidence="2 11">Belongs to the glycosyl hydrolase 1 family.</text>
</comment>
<evidence type="ECO:0000256" key="1">
    <source>
        <dbReference type="ARBA" id="ARBA00000448"/>
    </source>
</evidence>
<feature type="binding site" evidence="10">
    <location>
        <position position="147"/>
    </location>
    <ligand>
        <name>substrate</name>
    </ligand>
</feature>